<organism evidence="2 3">
    <name type="scientific">Turicimonas muris</name>
    <dbReference type="NCBI Taxonomy" id="1796652"/>
    <lineage>
        <taxon>Bacteria</taxon>
        <taxon>Pseudomonadati</taxon>
        <taxon>Pseudomonadota</taxon>
        <taxon>Betaproteobacteria</taxon>
        <taxon>Burkholderiales</taxon>
        <taxon>Sutterellaceae</taxon>
        <taxon>Turicimonas</taxon>
    </lineage>
</organism>
<dbReference type="EMBL" id="NHMP01000001">
    <property type="protein sequence ID" value="OXE51097.1"/>
    <property type="molecule type" value="Genomic_DNA"/>
</dbReference>
<dbReference type="AlphaFoldDB" id="A0A227KTB5"/>
<dbReference type="NCBIfam" id="TIGR02746">
    <property type="entry name" value="TraC-F-type"/>
    <property type="match status" value="1"/>
</dbReference>
<dbReference type="Gene3D" id="1.10.8.730">
    <property type="match status" value="1"/>
</dbReference>
<sequence>MTRQLKASLLKNLKTKLSSKFGMSFVSNLSMKDSEMEPRTGSPMLIDRFSNLLPYAHFSEEDNLCAIAAPNFNSFEGLGYVIEIVPQTGCTPVMAKSLKHLFGQGIPEGTGIQFCLFASPYVKPLTDLILSSAVEPSSKDDPLRVEQLELMKGLSKARADFLLKGSYQDPKPGITGRLCNFRSWMSVVIPTSDPFNLAVRDKVKKIREGHMALLRQWHLSPWSWNESVLINTLSQLLNPHLFLENAWTPTVHDPDREPRTQCVLADTRINIEPNFIDFHSLYRQKRVAAVSMSVRNYPEAFSLDNVNKLTGSPQGDKAPYPCPYLITTCLSTKSYESAKAQTQLKSARAEQIASTEIVKFMPVMRKEAEDWRLAVEAFENGEGLLHMSNQILLFPESGNQHTAVETARSIYQTAGLDLVVDDFMQLQGLLASLPMTGGPLLAADIKAAQRSTTKTTGNAANMLPLIADWKGSPPLAGKQLPTPVINLVSRRGQILSVNPFANPNGNYNGAIIGASGSGKSVLLNEIATGVLRTGGRVWIIDHGRSFQKLCSVLQGQYIEFSDLPRADGSFDCLNPFSLIEDIDKDLSFFLPVIAQMVSPSMPLDDLRLSHLAVHFKSTWVKAVKEGRIPTVTDLAESLIHNGRIGGTKPQIDDEHWAAHYQSLTRAEQEHLNDPRISDLGIQLSPFCKGGAYETFFNGEANIRFDNKFVVLELEQLKNKKSLQSVILMLLMCLIDQEMKQGSRKEAKLVIIDEAWDLMGEGHSGKFIEEGYRRARKYNGSFFTATQSPSDYWKSETARSALENSDCLFILRQKQEALEQLKRKGHIAMDDHQIQMLESLTTVAGAYSEVFIRIGDQPPSVNRLLLDPYSQLMTSTHPNDIEAINHYLQQGLSMHQAIEFVLKDRSK</sequence>
<evidence type="ECO:0000313" key="2">
    <source>
        <dbReference type="EMBL" id="OXE51097.1"/>
    </source>
</evidence>
<feature type="domain" description="TraG P-loop" evidence="1">
    <location>
        <begin position="657"/>
        <end position="901"/>
    </location>
</feature>
<proteinExistence type="predicted"/>
<dbReference type="Proteomes" id="UP000214610">
    <property type="component" value="Unassembled WGS sequence"/>
</dbReference>
<protein>
    <submittedName>
        <fullName evidence="2">Type-IV secretion system protein TraC</fullName>
    </submittedName>
</protein>
<accession>A0A227KTB5</accession>
<gene>
    <name evidence="2" type="ORF">ADH67_02035</name>
</gene>
<keyword evidence="3" id="KW-1185">Reference proteome</keyword>
<dbReference type="InterPro" id="IPR043964">
    <property type="entry name" value="P-loop_TraG"/>
</dbReference>
<evidence type="ECO:0000259" key="1">
    <source>
        <dbReference type="Pfam" id="PF19044"/>
    </source>
</evidence>
<dbReference type="Gene3D" id="3.40.50.300">
    <property type="entry name" value="P-loop containing nucleotide triphosphate hydrolases"/>
    <property type="match status" value="1"/>
</dbReference>
<dbReference type="PANTHER" id="PTHR38467:SF1">
    <property type="entry name" value="CONJUGATIVE TRANSFER: ASSEMBLY"/>
    <property type="match status" value="1"/>
</dbReference>
<evidence type="ECO:0000313" key="3">
    <source>
        <dbReference type="Proteomes" id="UP000214610"/>
    </source>
</evidence>
<dbReference type="SUPFAM" id="SSF52540">
    <property type="entry name" value="P-loop containing nucleoside triphosphate hydrolases"/>
    <property type="match status" value="1"/>
</dbReference>
<dbReference type="PANTHER" id="PTHR38467">
    <property type="match status" value="1"/>
</dbReference>
<dbReference type="CDD" id="cd01127">
    <property type="entry name" value="TrwB_TraG_TraD_VirD4"/>
    <property type="match status" value="1"/>
</dbReference>
<dbReference type="Pfam" id="PF11130">
    <property type="entry name" value="TraC_F_IV"/>
    <property type="match status" value="1"/>
</dbReference>
<dbReference type="InterPro" id="IPR053155">
    <property type="entry name" value="F-pilin_assembly_TraC"/>
</dbReference>
<dbReference type="GeneID" id="78363302"/>
<dbReference type="InterPro" id="IPR025955">
    <property type="entry name" value="TraC/Conjuga_ATPase"/>
</dbReference>
<reference evidence="3" key="1">
    <citation type="submission" date="2017-05" db="EMBL/GenBank/DDBJ databases">
        <title>Improved OligoMM genomes.</title>
        <authorList>
            <person name="Garzetti D."/>
        </authorList>
    </citation>
    <scope>NUCLEOTIDE SEQUENCE [LARGE SCALE GENOMIC DNA]</scope>
    <source>
        <strain evidence="3">YL45</strain>
    </source>
</reference>
<name>A0A227KTB5_9BURK</name>
<feature type="domain" description="TraG P-loop" evidence="1">
    <location>
        <begin position="505"/>
        <end position="562"/>
    </location>
</feature>
<dbReference type="Pfam" id="PF19044">
    <property type="entry name" value="P-loop_TraG"/>
    <property type="match status" value="2"/>
</dbReference>
<dbReference type="InterPro" id="IPR014117">
    <property type="entry name" value="TraC-F-type"/>
</dbReference>
<dbReference type="InterPro" id="IPR027417">
    <property type="entry name" value="P-loop_NTPase"/>
</dbReference>
<comment type="caution">
    <text evidence="2">The sequence shown here is derived from an EMBL/GenBank/DDBJ whole genome shotgun (WGS) entry which is preliminary data.</text>
</comment>
<dbReference type="RefSeq" id="WP_066591162.1">
    <property type="nucleotide sequence ID" value="NZ_CAJTBZ010000018.1"/>
</dbReference>